<dbReference type="Gene3D" id="3.90.1170.30">
    <property type="entry name" value="Pyrimidine nucleoside phosphorylase-like, C-terminal domain"/>
    <property type="match status" value="1"/>
</dbReference>
<dbReference type="GO" id="GO:0006206">
    <property type="term" value="P:pyrimidine nucleobase metabolic process"/>
    <property type="evidence" value="ECO:0007669"/>
    <property type="project" value="InterPro"/>
</dbReference>
<dbReference type="FunFam" id="3.40.1030.10:FF:000003">
    <property type="entry name" value="Pyrimidine-nucleoside phosphorylase"/>
    <property type="match status" value="1"/>
</dbReference>
<dbReference type="InterPro" id="IPR011268">
    <property type="entry name" value="Purine_phosphorylase"/>
</dbReference>
<gene>
    <name evidence="14" type="ORF">EVOR1521_LOCUS16691</name>
</gene>
<dbReference type="NCBIfam" id="TIGR02643">
    <property type="entry name" value="T_phosphoryl"/>
    <property type="match status" value="1"/>
</dbReference>
<dbReference type="NCBIfam" id="NF004490">
    <property type="entry name" value="PRK05820.1"/>
    <property type="match status" value="1"/>
</dbReference>
<dbReference type="SMART" id="SM00941">
    <property type="entry name" value="PYNP_C"/>
    <property type="match status" value="1"/>
</dbReference>
<dbReference type="PROSITE" id="PS51747">
    <property type="entry name" value="CYT_DCMP_DEAMINASES_2"/>
    <property type="match status" value="1"/>
</dbReference>
<protein>
    <recommendedName>
        <fullName evidence="7">Purine nucleoside phosphorylase</fullName>
        <ecNumber evidence="6">2.4.2.1</ecNumber>
    </recommendedName>
    <alternativeName>
        <fullName evidence="12">Inosine-guanosine phosphorylase</fullName>
    </alternativeName>
</protein>
<evidence type="ECO:0000256" key="4">
    <source>
        <dbReference type="ARBA" id="ARBA00011233"/>
    </source>
</evidence>
<dbReference type="InterPro" id="IPR013102">
    <property type="entry name" value="PYNP_C"/>
</dbReference>
<reference evidence="14" key="1">
    <citation type="submission" date="2023-08" db="EMBL/GenBank/DDBJ databases">
        <authorList>
            <person name="Chen Y."/>
            <person name="Shah S."/>
            <person name="Dougan E. K."/>
            <person name="Thang M."/>
            <person name="Chan C."/>
        </authorList>
    </citation>
    <scope>NUCLEOTIDE SEQUENCE</scope>
</reference>
<dbReference type="GO" id="GO:0006213">
    <property type="term" value="P:pyrimidine nucleoside metabolic process"/>
    <property type="evidence" value="ECO:0007669"/>
    <property type="project" value="InterPro"/>
</dbReference>
<evidence type="ECO:0000256" key="2">
    <source>
        <dbReference type="ARBA" id="ARBA00006751"/>
    </source>
</evidence>
<dbReference type="InterPro" id="IPR036320">
    <property type="entry name" value="Glycosyl_Trfase_fam3_N_dom_sf"/>
</dbReference>
<dbReference type="GO" id="GO:0005829">
    <property type="term" value="C:cytosol"/>
    <property type="evidence" value="ECO:0007669"/>
    <property type="project" value="TreeGrafter"/>
</dbReference>
<evidence type="ECO:0000313" key="15">
    <source>
        <dbReference type="Proteomes" id="UP001178507"/>
    </source>
</evidence>
<dbReference type="NCBIfam" id="NF004064">
    <property type="entry name" value="PRK05578.1"/>
    <property type="match status" value="1"/>
</dbReference>
<dbReference type="InterPro" id="IPR016192">
    <property type="entry name" value="APOBEC/CMP_deaminase_Zn-bd"/>
</dbReference>
<dbReference type="NCBIfam" id="TIGR02644">
    <property type="entry name" value="Y_phosphoryl"/>
    <property type="match status" value="1"/>
</dbReference>
<evidence type="ECO:0000256" key="11">
    <source>
        <dbReference type="ARBA" id="ARBA00022833"/>
    </source>
</evidence>
<feature type="domain" description="CMP/dCMP-type deaminase" evidence="13">
    <location>
        <begin position="1"/>
        <end position="115"/>
    </location>
</feature>
<comment type="subunit">
    <text evidence="4">Homotrimer.</text>
</comment>
<dbReference type="GO" id="GO:0009032">
    <property type="term" value="F:thymidine phosphorylase activity"/>
    <property type="evidence" value="ECO:0007669"/>
    <property type="project" value="InterPro"/>
</dbReference>
<dbReference type="Gene3D" id="3.40.140.10">
    <property type="entry name" value="Cytidine Deaminase, domain 2"/>
    <property type="match status" value="1"/>
</dbReference>
<dbReference type="PROSITE" id="PS00903">
    <property type="entry name" value="CYT_DCMP_DEAMINASES_1"/>
    <property type="match status" value="1"/>
</dbReference>
<dbReference type="Gene3D" id="3.40.50.1580">
    <property type="entry name" value="Nucleoside phosphorylase domain"/>
    <property type="match status" value="1"/>
</dbReference>
<dbReference type="InterPro" id="IPR035994">
    <property type="entry name" value="Nucleoside_phosphorylase_sf"/>
</dbReference>
<dbReference type="InterPro" id="IPR017459">
    <property type="entry name" value="Glycosyl_Trfase_fam3_N_dom"/>
</dbReference>
<dbReference type="EC" id="2.4.2.1" evidence="6"/>
<dbReference type="PANTHER" id="PTHR10515">
    <property type="entry name" value="THYMIDINE PHOSPHORYLASE"/>
    <property type="match status" value="1"/>
</dbReference>
<dbReference type="Pfam" id="PF07831">
    <property type="entry name" value="PYNP_C"/>
    <property type="match status" value="1"/>
</dbReference>
<evidence type="ECO:0000256" key="10">
    <source>
        <dbReference type="ARBA" id="ARBA00022723"/>
    </source>
</evidence>
<dbReference type="GO" id="GO:0004731">
    <property type="term" value="F:purine-nucleoside phosphorylase activity"/>
    <property type="evidence" value="ECO:0007669"/>
    <property type="project" value="UniProtKB-EC"/>
</dbReference>
<comment type="subunit">
    <text evidence="5">Homodimer.</text>
</comment>
<evidence type="ECO:0000256" key="5">
    <source>
        <dbReference type="ARBA" id="ARBA00011738"/>
    </source>
</evidence>
<dbReference type="Gene3D" id="1.20.970.10">
    <property type="entry name" value="Transferase, Pyrimidine Nucleoside Phosphorylase, Chain C"/>
    <property type="match status" value="1"/>
</dbReference>
<organism evidence="14 15">
    <name type="scientific">Effrenium voratum</name>
    <dbReference type="NCBI Taxonomy" id="2562239"/>
    <lineage>
        <taxon>Eukaryota</taxon>
        <taxon>Sar</taxon>
        <taxon>Alveolata</taxon>
        <taxon>Dinophyceae</taxon>
        <taxon>Suessiales</taxon>
        <taxon>Symbiodiniaceae</taxon>
        <taxon>Effrenium</taxon>
    </lineage>
</organism>
<dbReference type="SUPFAM" id="SSF52418">
    <property type="entry name" value="Nucleoside phosphorylase/phosphoribosyltransferase catalytic domain"/>
    <property type="match status" value="1"/>
</dbReference>
<keyword evidence="10" id="KW-0479">Metal-binding</keyword>
<keyword evidence="9" id="KW-0808">Transferase</keyword>
<evidence type="ECO:0000256" key="3">
    <source>
        <dbReference type="ARBA" id="ARBA00006915"/>
    </source>
</evidence>
<dbReference type="Pfam" id="PF00383">
    <property type="entry name" value="dCMP_cyt_deam_1"/>
    <property type="match status" value="1"/>
</dbReference>
<keyword evidence="8" id="KW-0328">Glycosyltransferase</keyword>
<dbReference type="Pfam" id="PF00591">
    <property type="entry name" value="Glycos_transf_3"/>
    <property type="match status" value="1"/>
</dbReference>
<dbReference type="GO" id="GO:0004645">
    <property type="term" value="F:1,4-alpha-oligoglucan phosphorylase activity"/>
    <property type="evidence" value="ECO:0007669"/>
    <property type="project" value="InterPro"/>
</dbReference>
<dbReference type="InterPro" id="IPR016193">
    <property type="entry name" value="Cytidine_deaminase-like"/>
</dbReference>
<evidence type="ECO:0000256" key="9">
    <source>
        <dbReference type="ARBA" id="ARBA00022679"/>
    </source>
</evidence>
<dbReference type="AlphaFoldDB" id="A0AA36IRC6"/>
<dbReference type="InterPro" id="IPR018090">
    <property type="entry name" value="Pyrmidine_PPas_bac/euk"/>
</dbReference>
<dbReference type="CDD" id="cd01283">
    <property type="entry name" value="cytidine_deaminase"/>
    <property type="match status" value="1"/>
</dbReference>
<dbReference type="NCBIfam" id="TIGR01697">
    <property type="entry name" value="PNPH-PUNA-XAPA"/>
    <property type="match status" value="1"/>
</dbReference>
<dbReference type="InterPro" id="IPR017872">
    <property type="entry name" value="Pyrmidine_PPase_CS"/>
</dbReference>
<proteinExistence type="inferred from homology"/>
<dbReference type="InterPro" id="IPR011269">
    <property type="entry name" value="PUNP"/>
</dbReference>
<dbReference type="PROSITE" id="PS00647">
    <property type="entry name" value="THYMID_PHOSPHORYLASE"/>
    <property type="match status" value="1"/>
</dbReference>
<evidence type="ECO:0000256" key="6">
    <source>
        <dbReference type="ARBA" id="ARBA00011886"/>
    </source>
</evidence>
<dbReference type="Pfam" id="PF01048">
    <property type="entry name" value="PNP_UDP_1"/>
    <property type="match status" value="1"/>
</dbReference>
<dbReference type="InterPro" id="IPR035902">
    <property type="entry name" value="Nuc_phospho_transferase"/>
</dbReference>
<keyword evidence="15" id="KW-1185">Reference proteome</keyword>
<dbReference type="GO" id="GO:0016787">
    <property type="term" value="F:hydrolase activity"/>
    <property type="evidence" value="ECO:0007669"/>
    <property type="project" value="InterPro"/>
</dbReference>
<evidence type="ECO:0000313" key="14">
    <source>
        <dbReference type="EMBL" id="CAJ1391427.1"/>
    </source>
</evidence>
<dbReference type="SUPFAM" id="SSF53167">
    <property type="entry name" value="Purine and uridine phosphorylases"/>
    <property type="match status" value="1"/>
</dbReference>
<dbReference type="InterPro" id="IPR013465">
    <property type="entry name" value="Thymidine_Pase"/>
</dbReference>
<dbReference type="NCBIfam" id="TIGR01698">
    <property type="entry name" value="PUNP"/>
    <property type="match status" value="1"/>
</dbReference>
<evidence type="ECO:0000256" key="12">
    <source>
        <dbReference type="ARBA" id="ARBA00031036"/>
    </source>
</evidence>
<evidence type="ECO:0000256" key="7">
    <source>
        <dbReference type="ARBA" id="ARBA00013834"/>
    </source>
</evidence>
<dbReference type="InterPro" id="IPR000845">
    <property type="entry name" value="Nucleoside_phosphorylase_d"/>
</dbReference>
<dbReference type="GO" id="GO:0008270">
    <property type="term" value="F:zinc ion binding"/>
    <property type="evidence" value="ECO:0007669"/>
    <property type="project" value="InterPro"/>
</dbReference>
<keyword evidence="11" id="KW-0862">Zinc</keyword>
<comment type="similarity">
    <text evidence="3">Belongs to the thymidine/pyrimidine-nucleoside phosphorylase family.</text>
</comment>
<dbReference type="InterPro" id="IPR002125">
    <property type="entry name" value="CMP_dCMP_dom"/>
</dbReference>
<dbReference type="CDD" id="cd09009">
    <property type="entry name" value="PNP-EcPNPII_like"/>
    <property type="match status" value="1"/>
</dbReference>
<dbReference type="SUPFAM" id="SSF47648">
    <property type="entry name" value="Nucleoside phosphorylase/phosphoribosyltransferase N-terminal domain"/>
    <property type="match status" value="1"/>
</dbReference>
<dbReference type="Proteomes" id="UP001178507">
    <property type="component" value="Unassembled WGS sequence"/>
</dbReference>
<dbReference type="NCBIfam" id="NF006054">
    <property type="entry name" value="PRK08202.1"/>
    <property type="match status" value="1"/>
</dbReference>
<dbReference type="SUPFAM" id="SSF53927">
    <property type="entry name" value="Cytidine deaminase-like"/>
    <property type="match status" value="1"/>
</dbReference>
<accession>A0AA36IRC6</accession>
<dbReference type="InterPro" id="IPR000053">
    <property type="entry name" value="Thymidine/pyrmidine_PPase"/>
</dbReference>
<comment type="pathway">
    <text evidence="1">Purine metabolism; purine nucleoside salvage.</text>
</comment>
<evidence type="ECO:0000256" key="8">
    <source>
        <dbReference type="ARBA" id="ARBA00022676"/>
    </source>
</evidence>
<dbReference type="Gene3D" id="3.40.1030.10">
    <property type="entry name" value="Nucleoside phosphorylase/phosphoribosyltransferase catalytic domain"/>
    <property type="match status" value="1"/>
</dbReference>
<dbReference type="SUPFAM" id="SSF54680">
    <property type="entry name" value="Pyrimidine nucleoside phosphorylase C-terminal domain"/>
    <property type="match status" value="1"/>
</dbReference>
<dbReference type="InterPro" id="IPR000312">
    <property type="entry name" value="Glycosyl_Trfase_fam3"/>
</dbReference>
<comment type="similarity">
    <text evidence="2">Belongs to the PNP/MTAP phosphorylase family.</text>
</comment>
<evidence type="ECO:0000256" key="1">
    <source>
        <dbReference type="ARBA" id="ARBA00005058"/>
    </source>
</evidence>
<dbReference type="PANTHER" id="PTHR10515:SF0">
    <property type="entry name" value="THYMIDINE PHOSPHORYLASE"/>
    <property type="match status" value="1"/>
</dbReference>
<evidence type="ECO:0000259" key="13">
    <source>
        <dbReference type="PROSITE" id="PS51747"/>
    </source>
</evidence>
<comment type="caution">
    <text evidence="14">The sequence shown here is derived from an EMBL/GenBank/DDBJ whole genome shotgun (WGS) entry which is preliminary data.</text>
</comment>
<dbReference type="InterPro" id="IPR036566">
    <property type="entry name" value="PYNP-like_C_sf"/>
</dbReference>
<sequence>MGKSRPTYSRFPVGAAIMTEDGRIFAGGNIEVASYPEGWCAETTALSHYVMGEGGTITDICVIAERLPLCTPCGGCRQRLAEFAPPDARLHLCADGKIARTLTMAEIFPLGFDGDGLAPQTAFILGSGLGGLVAAIEDAVHLPYEELDGFPASGVSGHAGELVAGKLSGKPVMMLSGRAHYYEKGDAAVMRPAIEILHGLGIRNLILTNSAGSLREDLPPGSVMLITDHINFAGTNPLIGEENDRRFVGMTSAYDAGLCDRLRAAASAENIELGEGVYMWFSGPSFETPAEIRMARTLGADAVGMSTVPEVILGRFVGLNCAACSVITNFGAGMTGGELSHQETKDMAPVGGGRLQKILSRFVAEEIIRIKRDGGALSQARIAEFIAGVTDGSVTDAQISALAMAVFFNGMDRDETVALTLAMRDSGDVLDWSDIDRPVCDKHSTGGVGDNVSLMLAPIAAACGLAVPMISGRGLGHTGGTLDKMESIPGYNVAPDNTLFRTITRDIGCAIIGQTGDLAPADKRIYGVRDVTATVENLSLITASILSKKLAAGLGALVLDVKFGNGAFIDDIAETRALAESLVQVANGAGTRTAAILTDMNEPLASAAGNAVEVANAVRFLTGDDRDPRLETVVLTLVGEMLLQSELETDRDAAIATARAALDDGRATELFGRMVHGLGGPAGFVDSFRDHLPVAPLIEDVPAPSGGFVSGVQTRALGVAVVEMGGGRRRREDEIDHAVGLDRIVPVGTSIQKGDPPS</sequence>
<dbReference type="Pfam" id="PF02885">
    <property type="entry name" value="Glycos_trans_3N"/>
    <property type="match status" value="1"/>
</dbReference>
<name>A0AA36IRC6_9DINO</name>
<dbReference type="EMBL" id="CAUJNA010002223">
    <property type="protein sequence ID" value="CAJ1391427.1"/>
    <property type="molecule type" value="Genomic_DNA"/>
</dbReference>